<dbReference type="InterPro" id="IPR013749">
    <property type="entry name" value="PM/HMP-P_kinase-1"/>
</dbReference>
<evidence type="ECO:0000259" key="7">
    <source>
        <dbReference type="Pfam" id="PF08543"/>
    </source>
</evidence>
<keyword evidence="6" id="KW-0067">ATP-binding</keyword>
<name>A0A9D9E3W3_9BACT</name>
<reference evidence="8" key="2">
    <citation type="journal article" date="2021" name="PeerJ">
        <title>Extensive microbial diversity within the chicken gut microbiome revealed by metagenomics and culture.</title>
        <authorList>
            <person name="Gilroy R."/>
            <person name="Ravi A."/>
            <person name="Getino M."/>
            <person name="Pursley I."/>
            <person name="Horton D.L."/>
            <person name="Alikhan N.F."/>
            <person name="Baker D."/>
            <person name="Gharbi K."/>
            <person name="Hall N."/>
            <person name="Watson M."/>
            <person name="Adriaenssens E.M."/>
            <person name="Foster-Nyarko E."/>
            <person name="Jarju S."/>
            <person name="Secka A."/>
            <person name="Antonio M."/>
            <person name="Oren A."/>
            <person name="Chaudhuri R.R."/>
            <person name="La Ragione R."/>
            <person name="Hildebrand F."/>
            <person name="Pallen M.J."/>
        </authorList>
    </citation>
    <scope>NUCLEOTIDE SEQUENCE</scope>
    <source>
        <strain evidence="8">G3-4614</strain>
    </source>
</reference>
<evidence type="ECO:0000256" key="3">
    <source>
        <dbReference type="ARBA" id="ARBA00022679"/>
    </source>
</evidence>
<comment type="pathway">
    <text evidence="1">Cofactor biosynthesis; thiamine diphosphate biosynthesis.</text>
</comment>
<organism evidence="8 9">
    <name type="scientific">Candidatus Caccoplasma merdipullorum</name>
    <dbReference type="NCBI Taxonomy" id="2840718"/>
    <lineage>
        <taxon>Bacteria</taxon>
        <taxon>Pseudomonadati</taxon>
        <taxon>Bacteroidota</taxon>
        <taxon>Bacteroidia</taxon>
        <taxon>Bacteroidales</taxon>
        <taxon>Bacteroidaceae</taxon>
        <taxon>Bacteroidaceae incertae sedis</taxon>
        <taxon>Candidatus Caccoplasma</taxon>
    </lineage>
</organism>
<proteinExistence type="predicted"/>
<dbReference type="EC" id="2.7.1.49" evidence="2"/>
<protein>
    <recommendedName>
        <fullName evidence="2">hydroxymethylpyrimidine kinase</fullName>
        <ecNumber evidence="2">2.7.1.49</ecNumber>
    </recommendedName>
</protein>
<evidence type="ECO:0000256" key="2">
    <source>
        <dbReference type="ARBA" id="ARBA00012135"/>
    </source>
</evidence>
<keyword evidence="3 8" id="KW-0808">Transferase</keyword>
<dbReference type="InterPro" id="IPR029056">
    <property type="entry name" value="Ribokinase-like"/>
</dbReference>
<dbReference type="SUPFAM" id="SSF53613">
    <property type="entry name" value="Ribokinase-like"/>
    <property type="match status" value="1"/>
</dbReference>
<dbReference type="NCBIfam" id="TIGR00097">
    <property type="entry name" value="HMP-P_kinase"/>
    <property type="match status" value="1"/>
</dbReference>
<accession>A0A9D9E3W3</accession>
<dbReference type="GO" id="GO:0008902">
    <property type="term" value="F:hydroxymethylpyrimidine kinase activity"/>
    <property type="evidence" value="ECO:0007669"/>
    <property type="project" value="UniProtKB-EC"/>
</dbReference>
<evidence type="ECO:0000313" key="8">
    <source>
        <dbReference type="EMBL" id="MBO8438633.1"/>
    </source>
</evidence>
<dbReference type="GO" id="GO:0005829">
    <property type="term" value="C:cytosol"/>
    <property type="evidence" value="ECO:0007669"/>
    <property type="project" value="TreeGrafter"/>
</dbReference>
<dbReference type="AlphaFoldDB" id="A0A9D9E3W3"/>
<dbReference type="PANTHER" id="PTHR20858:SF17">
    <property type="entry name" value="HYDROXYMETHYLPYRIMIDINE_PHOSPHOMETHYLPYRIMIDINE KINASE THI20-RELATED"/>
    <property type="match status" value="1"/>
</dbReference>
<evidence type="ECO:0000256" key="5">
    <source>
        <dbReference type="ARBA" id="ARBA00022777"/>
    </source>
</evidence>
<dbReference type="GO" id="GO:0005524">
    <property type="term" value="F:ATP binding"/>
    <property type="evidence" value="ECO:0007669"/>
    <property type="project" value="UniProtKB-KW"/>
</dbReference>
<dbReference type="CDD" id="cd01169">
    <property type="entry name" value="HMPP_kinase"/>
    <property type="match status" value="1"/>
</dbReference>
<dbReference type="Pfam" id="PF08543">
    <property type="entry name" value="Phos_pyr_kin"/>
    <property type="match status" value="1"/>
</dbReference>
<dbReference type="InterPro" id="IPR004399">
    <property type="entry name" value="HMP/HMP-P_kinase_dom"/>
</dbReference>
<evidence type="ECO:0000256" key="1">
    <source>
        <dbReference type="ARBA" id="ARBA00004948"/>
    </source>
</evidence>
<keyword evidence="4" id="KW-0547">Nucleotide-binding</keyword>
<comment type="caution">
    <text evidence="8">The sequence shown here is derived from an EMBL/GenBank/DDBJ whole genome shotgun (WGS) entry which is preliminary data.</text>
</comment>
<keyword evidence="5 8" id="KW-0418">Kinase</keyword>
<dbReference type="Proteomes" id="UP000823636">
    <property type="component" value="Unassembled WGS sequence"/>
</dbReference>
<evidence type="ECO:0000256" key="6">
    <source>
        <dbReference type="ARBA" id="ARBA00022840"/>
    </source>
</evidence>
<evidence type="ECO:0000313" key="9">
    <source>
        <dbReference type="Proteomes" id="UP000823636"/>
    </source>
</evidence>
<dbReference type="PANTHER" id="PTHR20858">
    <property type="entry name" value="PHOSPHOMETHYLPYRIMIDINE KINASE"/>
    <property type="match status" value="1"/>
</dbReference>
<sequence length="274" mass="29419">MKSYIKCLTIAGSDSGGGAGIQADIKTMSALGVFGMSAITAITAQNTVEVSEIFAVPAETVKAQIVAVMDDIGADAVKIGMIYLPQTACMIAEMLDRYKPTCTVLDPVLVSSTQHMLYAKGCKEIIEEELMKRVTLITPNINETEKLSGMEINERDDMRSAAEVLLRKGANAVLIKGGDFNDLEASYDLLAEKDGTELWLGSERIHSRNTHGTGCSLSSAIASYLAMGYDLKNAVKRAKSYISEAIRNGSDVSNGKGIGGINHFFAPVKLIKRQ</sequence>
<dbReference type="Gene3D" id="3.40.1190.20">
    <property type="match status" value="1"/>
</dbReference>
<feature type="domain" description="Pyridoxamine kinase/Phosphomethylpyrimidine kinase" evidence="7">
    <location>
        <begin position="14"/>
        <end position="257"/>
    </location>
</feature>
<dbReference type="GO" id="GO:0009228">
    <property type="term" value="P:thiamine biosynthetic process"/>
    <property type="evidence" value="ECO:0007669"/>
    <property type="project" value="InterPro"/>
</dbReference>
<dbReference type="GO" id="GO:0008972">
    <property type="term" value="F:phosphomethylpyrimidine kinase activity"/>
    <property type="evidence" value="ECO:0007669"/>
    <property type="project" value="InterPro"/>
</dbReference>
<evidence type="ECO:0000256" key="4">
    <source>
        <dbReference type="ARBA" id="ARBA00022741"/>
    </source>
</evidence>
<gene>
    <name evidence="8" type="primary">thiD</name>
    <name evidence="8" type="ORF">IAC54_07035</name>
</gene>
<dbReference type="EMBL" id="JADIMW010000075">
    <property type="protein sequence ID" value="MBO8438633.1"/>
    <property type="molecule type" value="Genomic_DNA"/>
</dbReference>
<dbReference type="FunFam" id="3.40.1190.20:FF:000003">
    <property type="entry name" value="Phosphomethylpyrimidine kinase ThiD"/>
    <property type="match status" value="1"/>
</dbReference>
<reference evidence="8" key="1">
    <citation type="submission" date="2020-10" db="EMBL/GenBank/DDBJ databases">
        <authorList>
            <person name="Gilroy R."/>
        </authorList>
    </citation>
    <scope>NUCLEOTIDE SEQUENCE</scope>
    <source>
        <strain evidence="8">G3-4614</strain>
    </source>
</reference>